<keyword evidence="3" id="KW-0539">Nucleus</keyword>
<feature type="domain" description="Zn(2)-C6 fungal-type" evidence="5">
    <location>
        <begin position="13"/>
        <end position="42"/>
    </location>
</feature>
<dbReference type="GO" id="GO:0003677">
    <property type="term" value="F:DNA binding"/>
    <property type="evidence" value="ECO:0007669"/>
    <property type="project" value="InterPro"/>
</dbReference>
<dbReference type="Proteomes" id="UP001337655">
    <property type="component" value="Unassembled WGS sequence"/>
</dbReference>
<evidence type="ECO:0000256" key="3">
    <source>
        <dbReference type="ARBA" id="ARBA00023242"/>
    </source>
</evidence>
<evidence type="ECO:0000256" key="1">
    <source>
        <dbReference type="ARBA" id="ARBA00004123"/>
    </source>
</evidence>
<dbReference type="CDD" id="cd12148">
    <property type="entry name" value="fungal_TF_MHR"/>
    <property type="match status" value="1"/>
</dbReference>
<evidence type="ECO:0000313" key="7">
    <source>
        <dbReference type="Proteomes" id="UP001337655"/>
    </source>
</evidence>
<dbReference type="GO" id="GO:0000981">
    <property type="term" value="F:DNA-binding transcription factor activity, RNA polymerase II-specific"/>
    <property type="evidence" value="ECO:0007669"/>
    <property type="project" value="InterPro"/>
</dbReference>
<dbReference type="PANTHER" id="PTHR31001">
    <property type="entry name" value="UNCHARACTERIZED TRANSCRIPTIONAL REGULATORY PROTEIN"/>
    <property type="match status" value="1"/>
</dbReference>
<dbReference type="PANTHER" id="PTHR31001:SF90">
    <property type="entry name" value="CENTROMERE DNA-BINDING PROTEIN COMPLEX CBF3 SUBUNIT B"/>
    <property type="match status" value="1"/>
</dbReference>
<dbReference type="AlphaFoldDB" id="A0AAV9P097"/>
<feature type="region of interest" description="Disordered" evidence="4">
    <location>
        <begin position="87"/>
        <end position="113"/>
    </location>
</feature>
<dbReference type="EMBL" id="JAVRRT010000020">
    <property type="protein sequence ID" value="KAK5164392.1"/>
    <property type="molecule type" value="Genomic_DNA"/>
</dbReference>
<dbReference type="InterPro" id="IPR050613">
    <property type="entry name" value="Sec_Metabolite_Reg"/>
</dbReference>
<dbReference type="GeneID" id="89931418"/>
<dbReference type="PROSITE" id="PS50048">
    <property type="entry name" value="ZN2_CY6_FUNGAL_2"/>
    <property type="match status" value="1"/>
</dbReference>
<dbReference type="RefSeq" id="XP_064654685.1">
    <property type="nucleotide sequence ID" value="XM_064807312.1"/>
</dbReference>
<dbReference type="Pfam" id="PF00172">
    <property type="entry name" value="Zn_clus"/>
    <property type="match status" value="1"/>
</dbReference>
<comment type="subcellular location">
    <subcellularLocation>
        <location evidence="1">Nucleus</location>
    </subcellularLocation>
</comment>
<reference evidence="6 7" key="1">
    <citation type="submission" date="2023-08" db="EMBL/GenBank/DDBJ databases">
        <title>Black Yeasts Isolated from many extreme environments.</title>
        <authorList>
            <person name="Coleine C."/>
            <person name="Stajich J.E."/>
            <person name="Selbmann L."/>
        </authorList>
    </citation>
    <scope>NUCLEOTIDE SEQUENCE [LARGE SCALE GENOMIC DNA]</scope>
    <source>
        <strain evidence="6 7">CCFEE 5935</strain>
    </source>
</reference>
<dbReference type="Gene3D" id="4.10.240.10">
    <property type="entry name" value="Zn(2)-C6 fungal-type DNA-binding domain"/>
    <property type="match status" value="1"/>
</dbReference>
<dbReference type="PROSITE" id="PS00463">
    <property type="entry name" value="ZN2_CY6_FUNGAL_1"/>
    <property type="match status" value="1"/>
</dbReference>
<dbReference type="Pfam" id="PF04082">
    <property type="entry name" value="Fungal_trans"/>
    <property type="match status" value="1"/>
</dbReference>
<protein>
    <recommendedName>
        <fullName evidence="5">Zn(2)-C6 fungal-type domain-containing protein</fullName>
    </recommendedName>
</protein>
<keyword evidence="7" id="KW-1185">Reference proteome</keyword>
<dbReference type="GO" id="GO:0005634">
    <property type="term" value="C:nucleus"/>
    <property type="evidence" value="ECO:0007669"/>
    <property type="project" value="UniProtKB-SubCell"/>
</dbReference>
<dbReference type="SMART" id="SM00066">
    <property type="entry name" value="GAL4"/>
    <property type="match status" value="1"/>
</dbReference>
<evidence type="ECO:0000313" key="6">
    <source>
        <dbReference type="EMBL" id="KAK5164392.1"/>
    </source>
</evidence>
<accession>A0AAV9P097</accession>
<dbReference type="InterPro" id="IPR001138">
    <property type="entry name" value="Zn2Cys6_DnaBD"/>
</dbReference>
<keyword evidence="2" id="KW-0479">Metal-binding</keyword>
<dbReference type="InterPro" id="IPR007219">
    <property type="entry name" value="XnlR_reg_dom"/>
</dbReference>
<evidence type="ECO:0000256" key="2">
    <source>
        <dbReference type="ARBA" id="ARBA00022723"/>
    </source>
</evidence>
<dbReference type="SUPFAM" id="SSF57701">
    <property type="entry name" value="Zn2/Cys6 DNA-binding domain"/>
    <property type="match status" value="1"/>
</dbReference>
<sequence>MSKRSKIGPEVFSCESCRTKKLKCSRVHPCSNCTSRGITCGFLTSPEKRQTTVHRDADEGITSLLRRVERLENALLRDGTTPALRINDELQHSTLDGPAATNSGTGKTARDDDLDTLENLAPGHNTALTFDSPRYEIKTTYEILGSVSSHASFSPIALPPYRAAVSLLDSFEANVEPVCPVIHRESIRSMTKTVYLALAQRQPLVPSQAALLLALFSLSAFFYRHHNSPQVASTDNECARLSGYWGHCALQAINHSHQAAAGTLEDLQAHILMSYVSFHVEGFSAIRHRQINMAVFLTRSLRLHRLDSEPHGEPLKPLNVSQLIELETKRRAFWHVAATEWLESTMSGPQEGMYFIHPSHVHVNLPGDFTGSTHEPGSQSDLAGPPNTSTFLLAKIQLAHLCRETTDLIPLETCKVMQMPYEHVIDLDGKFRTYVADLPFFFRADEASRAQSKPLEMVYPGITTMRYWIQTATHSRRCRLHQRFLLRLSSDPRYVYSRQACLESARVVIGAFAEPQGADDSPSLARARMEMVVHHTHLAVVVLVMDLCSNKAEAARDRIGNEVAAALGTLHDATAVSEHAARSLESLKQMLHKHSVFVPTVVHIGGTARRQTSLEQTLVLQASTNSSDATATVQHQSFDPYTNYNDVSDMDFSTSDWDELFASLDSRPL</sequence>
<gene>
    <name evidence="6" type="ORF">LTR77_010088</name>
</gene>
<proteinExistence type="predicted"/>
<evidence type="ECO:0000256" key="4">
    <source>
        <dbReference type="SAM" id="MobiDB-lite"/>
    </source>
</evidence>
<dbReference type="GO" id="GO:0006351">
    <property type="term" value="P:DNA-templated transcription"/>
    <property type="evidence" value="ECO:0007669"/>
    <property type="project" value="InterPro"/>
</dbReference>
<dbReference type="InterPro" id="IPR036864">
    <property type="entry name" value="Zn2-C6_fun-type_DNA-bd_sf"/>
</dbReference>
<dbReference type="GO" id="GO:0008270">
    <property type="term" value="F:zinc ion binding"/>
    <property type="evidence" value="ECO:0007669"/>
    <property type="project" value="InterPro"/>
</dbReference>
<dbReference type="CDD" id="cd00067">
    <property type="entry name" value="GAL4"/>
    <property type="match status" value="1"/>
</dbReference>
<name>A0AAV9P097_9PEZI</name>
<comment type="caution">
    <text evidence="6">The sequence shown here is derived from an EMBL/GenBank/DDBJ whole genome shotgun (WGS) entry which is preliminary data.</text>
</comment>
<organism evidence="6 7">
    <name type="scientific">Saxophila tyrrhenica</name>
    <dbReference type="NCBI Taxonomy" id="1690608"/>
    <lineage>
        <taxon>Eukaryota</taxon>
        <taxon>Fungi</taxon>
        <taxon>Dikarya</taxon>
        <taxon>Ascomycota</taxon>
        <taxon>Pezizomycotina</taxon>
        <taxon>Dothideomycetes</taxon>
        <taxon>Dothideomycetidae</taxon>
        <taxon>Mycosphaerellales</taxon>
        <taxon>Extremaceae</taxon>
        <taxon>Saxophila</taxon>
    </lineage>
</organism>
<evidence type="ECO:0000259" key="5">
    <source>
        <dbReference type="PROSITE" id="PS50048"/>
    </source>
</evidence>